<accession>A0A1G2BYE0</accession>
<dbReference type="InterPro" id="IPR011009">
    <property type="entry name" value="Kinase-like_dom_sf"/>
</dbReference>
<dbReference type="Proteomes" id="UP000177626">
    <property type="component" value="Unassembled WGS sequence"/>
</dbReference>
<dbReference type="AlphaFoldDB" id="A0A1G2BYE0"/>
<sequence>MVDSGNKNKSLEIVIDSKHYIKKRYSDIQRFFCELKYLKYFKDEDINVPFIYKFDKIQKTIIIDKIKGKIGDSLNNRDTKLCIDVLVKIIFIFGLEKKNNNEIDRYISKVRSNIIWWCENNNYIVEKEKLNILLQKLRKVCYISLFKDAKPSNWIFQKDKIYAIDFDYVKKSFFLADLAQLLSYISLRKKISYIFFVNYYLKQIFPKMKDYDKFYIPFKLALVNSNIASELHRENLGAYVKRGFAKQNRFILSEFKIIL</sequence>
<dbReference type="EMBL" id="MHKQ01000011">
    <property type="protein sequence ID" value="OGY94163.1"/>
    <property type="molecule type" value="Genomic_DNA"/>
</dbReference>
<proteinExistence type="predicted"/>
<evidence type="ECO:0008006" key="3">
    <source>
        <dbReference type="Google" id="ProtNLM"/>
    </source>
</evidence>
<organism evidence="1 2">
    <name type="scientific">Candidatus Komeilibacteria bacterium RIFOXYC1_FULL_37_11</name>
    <dbReference type="NCBI Taxonomy" id="1798555"/>
    <lineage>
        <taxon>Bacteria</taxon>
        <taxon>Candidatus Komeiliibacteriota</taxon>
    </lineage>
</organism>
<dbReference type="Gene3D" id="3.90.1200.10">
    <property type="match status" value="1"/>
</dbReference>
<reference evidence="1 2" key="1">
    <citation type="journal article" date="2016" name="Nat. Commun.">
        <title>Thousands of microbial genomes shed light on interconnected biogeochemical processes in an aquifer system.</title>
        <authorList>
            <person name="Anantharaman K."/>
            <person name="Brown C.T."/>
            <person name="Hug L.A."/>
            <person name="Sharon I."/>
            <person name="Castelle C.J."/>
            <person name="Probst A.J."/>
            <person name="Thomas B.C."/>
            <person name="Singh A."/>
            <person name="Wilkins M.J."/>
            <person name="Karaoz U."/>
            <person name="Brodie E.L."/>
            <person name="Williams K.H."/>
            <person name="Hubbard S.S."/>
            <person name="Banfield J.F."/>
        </authorList>
    </citation>
    <scope>NUCLEOTIDE SEQUENCE [LARGE SCALE GENOMIC DNA]</scope>
</reference>
<comment type="caution">
    <text evidence="1">The sequence shown here is derived from an EMBL/GenBank/DDBJ whole genome shotgun (WGS) entry which is preliminary data.</text>
</comment>
<dbReference type="SUPFAM" id="SSF56112">
    <property type="entry name" value="Protein kinase-like (PK-like)"/>
    <property type="match status" value="1"/>
</dbReference>
<gene>
    <name evidence="1" type="ORF">A2406_01645</name>
</gene>
<evidence type="ECO:0000313" key="2">
    <source>
        <dbReference type="Proteomes" id="UP000177626"/>
    </source>
</evidence>
<evidence type="ECO:0000313" key="1">
    <source>
        <dbReference type="EMBL" id="OGY94163.1"/>
    </source>
</evidence>
<protein>
    <recommendedName>
        <fullName evidence="3">Aminoglycoside phosphotransferase domain-containing protein</fullName>
    </recommendedName>
</protein>
<name>A0A1G2BYE0_9BACT</name>